<reference evidence="2" key="1">
    <citation type="submission" date="2020-10" db="EMBL/GenBank/DDBJ databases">
        <title>Taxonomic study of unclassified bacteria belonging to the class Ktedonobacteria.</title>
        <authorList>
            <person name="Yabe S."/>
            <person name="Wang C.M."/>
            <person name="Zheng Y."/>
            <person name="Sakai Y."/>
            <person name="Cavaletti L."/>
            <person name="Monciardini P."/>
            <person name="Donadio S."/>
        </authorList>
    </citation>
    <scope>NUCLEOTIDE SEQUENCE</scope>
    <source>
        <strain evidence="2">ID150040</strain>
    </source>
</reference>
<feature type="transmembrane region" description="Helical" evidence="1">
    <location>
        <begin position="36"/>
        <end position="54"/>
    </location>
</feature>
<gene>
    <name evidence="2" type="ORF">KSF_054480</name>
</gene>
<evidence type="ECO:0000313" key="2">
    <source>
        <dbReference type="EMBL" id="GHO95400.1"/>
    </source>
</evidence>
<keyword evidence="3" id="KW-1185">Reference proteome</keyword>
<accession>A0A8J3IR63</accession>
<dbReference type="RefSeq" id="WP_220206078.1">
    <property type="nucleotide sequence ID" value="NZ_BNJK01000001.1"/>
</dbReference>
<organism evidence="2 3">
    <name type="scientific">Reticulibacter mediterranei</name>
    <dbReference type="NCBI Taxonomy" id="2778369"/>
    <lineage>
        <taxon>Bacteria</taxon>
        <taxon>Bacillati</taxon>
        <taxon>Chloroflexota</taxon>
        <taxon>Ktedonobacteria</taxon>
        <taxon>Ktedonobacterales</taxon>
        <taxon>Reticulibacteraceae</taxon>
        <taxon>Reticulibacter</taxon>
    </lineage>
</organism>
<keyword evidence="1" id="KW-0812">Transmembrane</keyword>
<sequence length="124" mass="13528">MFTWLLIVLALFTGGGLLLGDLAPQVFVSLPHAPVSAAPLLLIGAASLGFQVLTRPKPLELFKALLVSLAFILWGVDQMLPPGWLTTTVGDVVIVLYVIDLGWMMGSALRQRPRWKKRAKPPSR</sequence>
<comment type="caution">
    <text evidence="2">The sequence shown here is derived from an EMBL/GenBank/DDBJ whole genome shotgun (WGS) entry which is preliminary data.</text>
</comment>
<dbReference type="EMBL" id="BNJK01000001">
    <property type="protein sequence ID" value="GHO95400.1"/>
    <property type="molecule type" value="Genomic_DNA"/>
</dbReference>
<protein>
    <submittedName>
        <fullName evidence="2">Uncharacterized protein</fullName>
    </submittedName>
</protein>
<name>A0A8J3IR63_9CHLR</name>
<evidence type="ECO:0000256" key="1">
    <source>
        <dbReference type="SAM" id="Phobius"/>
    </source>
</evidence>
<feature type="transmembrane region" description="Helical" evidence="1">
    <location>
        <begin position="92"/>
        <end position="109"/>
    </location>
</feature>
<dbReference type="Proteomes" id="UP000597444">
    <property type="component" value="Unassembled WGS sequence"/>
</dbReference>
<evidence type="ECO:0000313" key="3">
    <source>
        <dbReference type="Proteomes" id="UP000597444"/>
    </source>
</evidence>
<proteinExistence type="predicted"/>
<feature type="transmembrane region" description="Helical" evidence="1">
    <location>
        <begin position="61"/>
        <end position="80"/>
    </location>
</feature>
<dbReference type="AlphaFoldDB" id="A0A8J3IR63"/>
<keyword evidence="1" id="KW-1133">Transmembrane helix</keyword>
<keyword evidence="1" id="KW-0472">Membrane</keyword>